<dbReference type="GO" id="GO:0005886">
    <property type="term" value="C:plasma membrane"/>
    <property type="evidence" value="ECO:0007669"/>
    <property type="project" value="TreeGrafter"/>
</dbReference>
<reference evidence="7 8" key="1">
    <citation type="journal article" date="2018" name="PLoS ONE">
        <title>The draft genome of Kipferlia bialata reveals reductive genome evolution in fornicate parasites.</title>
        <authorList>
            <person name="Tanifuji G."/>
            <person name="Takabayashi S."/>
            <person name="Kume K."/>
            <person name="Takagi M."/>
            <person name="Nakayama T."/>
            <person name="Kamikawa R."/>
            <person name="Inagaki Y."/>
            <person name="Hashimoto T."/>
        </authorList>
    </citation>
    <scope>NUCLEOTIDE SEQUENCE [LARGE SCALE GENOMIC DNA]</scope>
    <source>
        <strain evidence="7">NY0173</strain>
    </source>
</reference>
<keyword evidence="8" id="KW-1185">Reference proteome</keyword>
<evidence type="ECO:0000256" key="4">
    <source>
        <dbReference type="ARBA" id="ARBA00022989"/>
    </source>
</evidence>
<dbReference type="Proteomes" id="UP000265618">
    <property type="component" value="Unassembled WGS sequence"/>
</dbReference>
<dbReference type="OrthoDB" id="6493944at2759"/>
<dbReference type="EMBL" id="BDIP01005861">
    <property type="protein sequence ID" value="GIQ90179.1"/>
    <property type="molecule type" value="Genomic_DNA"/>
</dbReference>
<dbReference type="PANTHER" id="PTHR10283">
    <property type="entry name" value="SOLUTE CARRIER FAMILY 13 MEMBER"/>
    <property type="match status" value="1"/>
</dbReference>
<evidence type="ECO:0000256" key="3">
    <source>
        <dbReference type="ARBA" id="ARBA00022692"/>
    </source>
</evidence>
<dbReference type="AlphaFoldDB" id="A0A9K3GNB9"/>
<accession>A0A9K3GNB9</accession>
<evidence type="ECO:0000259" key="6">
    <source>
        <dbReference type="Pfam" id="PF03600"/>
    </source>
</evidence>
<comment type="caution">
    <text evidence="7">The sequence shown here is derived from an EMBL/GenBank/DDBJ whole genome shotgun (WGS) entry which is preliminary data.</text>
</comment>
<dbReference type="PANTHER" id="PTHR10283:SF82">
    <property type="entry name" value="SOLUTE CARRIER FAMILY 13 MEMBER 2"/>
    <property type="match status" value="1"/>
</dbReference>
<protein>
    <submittedName>
        <fullName evidence="7">Sodium/sulphate symporter</fullName>
    </submittedName>
</protein>
<keyword evidence="3" id="KW-0812">Transmembrane</keyword>
<evidence type="ECO:0000313" key="7">
    <source>
        <dbReference type="EMBL" id="GIQ90179.1"/>
    </source>
</evidence>
<keyword evidence="2" id="KW-0813">Transport</keyword>
<feature type="non-terminal residue" evidence="7">
    <location>
        <position position="112"/>
    </location>
</feature>
<dbReference type="GO" id="GO:0022857">
    <property type="term" value="F:transmembrane transporter activity"/>
    <property type="evidence" value="ECO:0007669"/>
    <property type="project" value="TreeGrafter"/>
</dbReference>
<evidence type="ECO:0000256" key="2">
    <source>
        <dbReference type="ARBA" id="ARBA00022448"/>
    </source>
</evidence>
<evidence type="ECO:0000256" key="5">
    <source>
        <dbReference type="ARBA" id="ARBA00023136"/>
    </source>
</evidence>
<keyword evidence="5" id="KW-0472">Membrane</keyword>
<sequence length="112" mass="12358">YTVAMFPLTGVMSAGSVASAYFKDTTWVFMGGILVATAMQRWDLHTRIALKVVISSKGNPRLLLLGVMATTWFMSMWISNTSSVVCMLPNLLSIISRLEVSMGKAKSERFCK</sequence>
<organism evidence="7 8">
    <name type="scientific">Kipferlia bialata</name>
    <dbReference type="NCBI Taxonomy" id="797122"/>
    <lineage>
        <taxon>Eukaryota</taxon>
        <taxon>Metamonada</taxon>
        <taxon>Carpediemonas-like organisms</taxon>
        <taxon>Kipferlia</taxon>
    </lineage>
</organism>
<feature type="domain" description="Citrate transporter-like" evidence="6">
    <location>
        <begin position="4"/>
        <end position="102"/>
    </location>
</feature>
<name>A0A9K3GNB9_9EUKA</name>
<feature type="non-terminal residue" evidence="7">
    <location>
        <position position="1"/>
    </location>
</feature>
<comment type="subcellular location">
    <subcellularLocation>
        <location evidence="1">Membrane</location>
        <topology evidence="1">Multi-pass membrane protein</topology>
    </subcellularLocation>
</comment>
<dbReference type="Pfam" id="PF03600">
    <property type="entry name" value="CitMHS"/>
    <property type="match status" value="1"/>
</dbReference>
<keyword evidence="4" id="KW-1133">Transmembrane helix</keyword>
<dbReference type="InterPro" id="IPR004680">
    <property type="entry name" value="Cit_transptr-like_dom"/>
</dbReference>
<proteinExistence type="predicted"/>
<gene>
    <name evidence="7" type="ORF">KIPB_012874</name>
</gene>
<evidence type="ECO:0000313" key="8">
    <source>
        <dbReference type="Proteomes" id="UP000265618"/>
    </source>
</evidence>
<evidence type="ECO:0000256" key="1">
    <source>
        <dbReference type="ARBA" id="ARBA00004141"/>
    </source>
</evidence>